<feature type="transmembrane region" description="Helical" evidence="4">
    <location>
        <begin position="20"/>
        <end position="44"/>
    </location>
</feature>
<dbReference type="InterPro" id="IPR017441">
    <property type="entry name" value="Protein_kinase_ATP_BS"/>
</dbReference>
<dbReference type="PROSITE" id="PS50011">
    <property type="entry name" value="PROTEIN_KINASE_DOM"/>
    <property type="match status" value="1"/>
</dbReference>
<keyword evidence="4" id="KW-0812">Transmembrane</keyword>
<dbReference type="PANTHER" id="PTHR27005">
    <property type="entry name" value="WALL-ASSOCIATED RECEPTOR KINASE-LIKE 21"/>
    <property type="match status" value="1"/>
</dbReference>
<proteinExistence type="predicted"/>
<evidence type="ECO:0000256" key="1">
    <source>
        <dbReference type="ARBA" id="ARBA00022741"/>
    </source>
</evidence>
<dbReference type="InterPro" id="IPR045274">
    <property type="entry name" value="WAK-like"/>
</dbReference>
<dbReference type="InterPro" id="IPR011009">
    <property type="entry name" value="Kinase-like_dom_sf"/>
</dbReference>
<dbReference type="InterPro" id="IPR001245">
    <property type="entry name" value="Ser-Thr/Tyr_kinase_cat_dom"/>
</dbReference>
<evidence type="ECO:0000256" key="2">
    <source>
        <dbReference type="ARBA" id="ARBA00022840"/>
    </source>
</evidence>
<evidence type="ECO:0000313" key="7">
    <source>
        <dbReference type="Proteomes" id="UP001634007"/>
    </source>
</evidence>
<accession>A0ABD3KSS3</accession>
<evidence type="ECO:0000259" key="5">
    <source>
        <dbReference type="PROSITE" id="PS50011"/>
    </source>
</evidence>
<keyword evidence="2 3" id="KW-0067">ATP-binding</keyword>
<keyword evidence="7" id="KW-1185">Reference proteome</keyword>
<evidence type="ECO:0000256" key="4">
    <source>
        <dbReference type="SAM" id="Phobius"/>
    </source>
</evidence>
<dbReference type="GO" id="GO:0005524">
    <property type="term" value="F:ATP binding"/>
    <property type="evidence" value="ECO:0007669"/>
    <property type="project" value="UniProtKB-UniRule"/>
</dbReference>
<dbReference type="PROSITE" id="PS00107">
    <property type="entry name" value="PROTEIN_KINASE_ATP"/>
    <property type="match status" value="1"/>
</dbReference>
<gene>
    <name evidence="6" type="ORF">ACJRO7_016907</name>
</gene>
<organism evidence="6 7">
    <name type="scientific">Eucalyptus globulus</name>
    <name type="common">Tasmanian blue gum</name>
    <dbReference type="NCBI Taxonomy" id="34317"/>
    <lineage>
        <taxon>Eukaryota</taxon>
        <taxon>Viridiplantae</taxon>
        <taxon>Streptophyta</taxon>
        <taxon>Embryophyta</taxon>
        <taxon>Tracheophyta</taxon>
        <taxon>Spermatophyta</taxon>
        <taxon>Magnoliopsida</taxon>
        <taxon>eudicotyledons</taxon>
        <taxon>Gunneridae</taxon>
        <taxon>Pentapetalae</taxon>
        <taxon>rosids</taxon>
        <taxon>malvids</taxon>
        <taxon>Myrtales</taxon>
        <taxon>Myrtaceae</taxon>
        <taxon>Myrtoideae</taxon>
        <taxon>Eucalypteae</taxon>
        <taxon>Eucalyptus</taxon>
    </lineage>
</organism>
<evidence type="ECO:0000313" key="6">
    <source>
        <dbReference type="EMBL" id="KAL3741344.1"/>
    </source>
</evidence>
<dbReference type="EMBL" id="JBJKBG010000004">
    <property type="protein sequence ID" value="KAL3741344.1"/>
    <property type="molecule type" value="Genomic_DNA"/>
</dbReference>
<keyword evidence="4" id="KW-1133">Transmembrane helix</keyword>
<name>A0ABD3KSS3_EUCGL</name>
<dbReference type="AlphaFoldDB" id="A0ABD3KSS3"/>
<dbReference type="Gene3D" id="3.30.200.20">
    <property type="entry name" value="Phosphorylase Kinase, domain 1"/>
    <property type="match status" value="1"/>
</dbReference>
<keyword evidence="1 3" id="KW-0547">Nucleotide-binding</keyword>
<reference evidence="6 7" key="1">
    <citation type="submission" date="2024-11" db="EMBL/GenBank/DDBJ databases">
        <title>Chromosome-level genome assembly of Eucalyptus globulus Labill. provides insights into its genome evolution.</title>
        <authorList>
            <person name="Li X."/>
        </authorList>
    </citation>
    <scope>NUCLEOTIDE SEQUENCE [LARGE SCALE GENOMIC DNA]</scope>
    <source>
        <strain evidence="6">CL2024</strain>
        <tissue evidence="6">Fresh tender leaves</tissue>
    </source>
</reference>
<protein>
    <recommendedName>
        <fullName evidence="5">Protein kinase domain-containing protein</fullName>
    </recommendedName>
</protein>
<sequence length="395" mass="44077">MFCQLQNLLERFLQQFPCSPIYSLPVILAPVVCICAGASVSVTLKWRIRKINFKRNGGKHLKRQGVKIFTEAELAKTTDSYDESKKLGEGGFGSVYRGRVVVDVEIVLKKAKDVHKPLMKNGFQDVLKIVTQTKHKKMVRLYGICLETRIPLLVYEYISNGTLSEHIHLNMSTILRSWENRLRIDAEAAFVLKEMHSSEIIHGNNKSVNILLDKNCSVKVSDFETSALISPEHIVATEIEGTLAYIDPEYLTTGKLTIKSDVYSFGVVLVELLTKRKLASSVADKSGEPINIIPYFISSVKDKSLFGVINFEAVSEDEIKQVEMLAKIAVKCLDQSSRKRPIMSEVARQLPPIHQSSPVAVEPNFEVPKTISPTVEIPVTHCLSCLGLDQGCSCI</sequence>
<dbReference type="PANTHER" id="PTHR27005:SF315">
    <property type="entry name" value="PROTEIN KINASE DOMAIN-CONTAINING PROTEIN"/>
    <property type="match status" value="1"/>
</dbReference>
<feature type="binding site" evidence="3">
    <location>
        <position position="109"/>
    </location>
    <ligand>
        <name>ATP</name>
        <dbReference type="ChEBI" id="CHEBI:30616"/>
    </ligand>
</feature>
<comment type="caution">
    <text evidence="6">The sequence shown here is derived from an EMBL/GenBank/DDBJ whole genome shotgun (WGS) entry which is preliminary data.</text>
</comment>
<evidence type="ECO:0000256" key="3">
    <source>
        <dbReference type="PROSITE-ProRule" id="PRU10141"/>
    </source>
</evidence>
<dbReference type="Gene3D" id="1.10.510.10">
    <property type="entry name" value="Transferase(Phosphotransferase) domain 1"/>
    <property type="match status" value="1"/>
</dbReference>
<dbReference type="SUPFAM" id="SSF56112">
    <property type="entry name" value="Protein kinase-like (PK-like)"/>
    <property type="match status" value="1"/>
</dbReference>
<dbReference type="InterPro" id="IPR000719">
    <property type="entry name" value="Prot_kinase_dom"/>
</dbReference>
<feature type="domain" description="Protein kinase" evidence="5">
    <location>
        <begin position="81"/>
        <end position="353"/>
    </location>
</feature>
<keyword evidence="4" id="KW-0472">Membrane</keyword>
<dbReference type="Proteomes" id="UP001634007">
    <property type="component" value="Unassembled WGS sequence"/>
</dbReference>
<dbReference type="Pfam" id="PF07714">
    <property type="entry name" value="PK_Tyr_Ser-Thr"/>
    <property type="match status" value="1"/>
</dbReference>